<dbReference type="Pfam" id="PF13302">
    <property type="entry name" value="Acetyltransf_3"/>
    <property type="match status" value="1"/>
</dbReference>
<gene>
    <name evidence="2" type="ORF">C1H84_05325</name>
</gene>
<dbReference type="Proteomes" id="UP000252167">
    <property type="component" value="Unassembled WGS sequence"/>
</dbReference>
<dbReference type="SUPFAM" id="SSF55729">
    <property type="entry name" value="Acyl-CoA N-acyltransferases (Nat)"/>
    <property type="match status" value="1"/>
</dbReference>
<dbReference type="InterPro" id="IPR000182">
    <property type="entry name" value="GNAT_dom"/>
</dbReference>
<dbReference type="Gene3D" id="3.40.630.30">
    <property type="match status" value="1"/>
</dbReference>
<dbReference type="PANTHER" id="PTHR43441:SF10">
    <property type="entry name" value="ACETYLTRANSFERASE"/>
    <property type="match status" value="1"/>
</dbReference>
<accession>A0A365YKQ9</accession>
<dbReference type="PROSITE" id="PS51186">
    <property type="entry name" value="GNAT"/>
    <property type="match status" value="1"/>
</dbReference>
<evidence type="ECO:0000313" key="2">
    <source>
        <dbReference type="EMBL" id="RBM02850.1"/>
    </source>
</evidence>
<protein>
    <submittedName>
        <fullName evidence="2">N-acetyltransferase</fullName>
    </submittedName>
</protein>
<dbReference type="InterPro" id="IPR016181">
    <property type="entry name" value="Acyl_CoA_acyltransferase"/>
</dbReference>
<evidence type="ECO:0000313" key="3">
    <source>
        <dbReference type="Proteomes" id="UP000252167"/>
    </source>
</evidence>
<dbReference type="PANTHER" id="PTHR43441">
    <property type="entry name" value="RIBOSOMAL-PROTEIN-SERINE ACETYLTRANSFERASE"/>
    <property type="match status" value="1"/>
</dbReference>
<dbReference type="GO" id="GO:1990189">
    <property type="term" value="F:protein N-terminal-serine acetyltransferase activity"/>
    <property type="evidence" value="ECO:0007669"/>
    <property type="project" value="TreeGrafter"/>
</dbReference>
<reference evidence="2 3" key="1">
    <citation type="submission" date="2018-01" db="EMBL/GenBank/DDBJ databases">
        <title>Glutamicibacter soli strain NHPC-3 Whole genome sequence and assembly.</title>
        <authorList>
            <person name="Choudhury P."/>
            <person name="Gupta D."/>
            <person name="Sengupta K."/>
            <person name="Jawed A."/>
            <person name="Sultana N."/>
            <person name="Saha P."/>
        </authorList>
    </citation>
    <scope>NUCLEOTIDE SEQUENCE [LARGE SCALE GENOMIC DNA]</scope>
    <source>
        <strain evidence="2 3">NHPC-3</strain>
    </source>
</reference>
<keyword evidence="2" id="KW-0808">Transferase</keyword>
<organism evidence="2 3">
    <name type="scientific">Glutamicibacter soli</name>
    <dbReference type="NCBI Taxonomy" id="453836"/>
    <lineage>
        <taxon>Bacteria</taxon>
        <taxon>Bacillati</taxon>
        <taxon>Actinomycetota</taxon>
        <taxon>Actinomycetes</taxon>
        <taxon>Micrococcales</taxon>
        <taxon>Micrococcaceae</taxon>
        <taxon>Glutamicibacter</taxon>
    </lineage>
</organism>
<dbReference type="InterPro" id="IPR051908">
    <property type="entry name" value="Ribosomal_N-acetyltransferase"/>
</dbReference>
<sequence length="178" mass="20054">MDPLIQPVIDACGYRLRPFNAGDAPLIQDASSDPLIPLITTVPCNGTRKEISEFIDRQHHRLVERSGYSFAIADADSDQALGQIGLWLKNSNHGRASIGYWVGPSHRNRGITSAALESISRWGLGQPDIHRLELYVEPWNEGSWKTAEHCGYMREGLLRSWEEIGGERKDMYMYSRLG</sequence>
<dbReference type="EMBL" id="POAF01000002">
    <property type="protein sequence ID" value="RBM02850.1"/>
    <property type="molecule type" value="Genomic_DNA"/>
</dbReference>
<dbReference type="CDD" id="cd04301">
    <property type="entry name" value="NAT_SF"/>
    <property type="match status" value="1"/>
</dbReference>
<proteinExistence type="predicted"/>
<keyword evidence="3" id="KW-1185">Reference proteome</keyword>
<feature type="domain" description="N-acetyltransferase" evidence="1">
    <location>
        <begin position="14"/>
        <end position="178"/>
    </location>
</feature>
<evidence type="ECO:0000259" key="1">
    <source>
        <dbReference type="PROSITE" id="PS51186"/>
    </source>
</evidence>
<name>A0A365YKQ9_9MICC</name>
<dbReference type="GO" id="GO:0008999">
    <property type="term" value="F:protein-N-terminal-alanine acetyltransferase activity"/>
    <property type="evidence" value="ECO:0007669"/>
    <property type="project" value="TreeGrafter"/>
</dbReference>
<comment type="caution">
    <text evidence="2">The sequence shown here is derived from an EMBL/GenBank/DDBJ whole genome shotgun (WGS) entry which is preliminary data.</text>
</comment>
<dbReference type="GO" id="GO:0005737">
    <property type="term" value="C:cytoplasm"/>
    <property type="evidence" value="ECO:0007669"/>
    <property type="project" value="TreeGrafter"/>
</dbReference>
<dbReference type="AlphaFoldDB" id="A0A365YKQ9"/>
<dbReference type="RefSeq" id="WP_113606760.1">
    <property type="nucleotide sequence ID" value="NZ_POAF01000002.1"/>
</dbReference>